<dbReference type="STRING" id="106582.ENSMZEP00005010178"/>
<dbReference type="AlphaFoldDB" id="A0A3P9BJU3"/>
<evidence type="ECO:0000256" key="7">
    <source>
        <dbReference type="ARBA" id="ARBA00022723"/>
    </source>
</evidence>
<feature type="disulfide bond" evidence="24">
    <location>
        <begin position="329"/>
        <end position="356"/>
    </location>
</feature>
<sequence length="601" mass="67276">AHPKSGTCSSTLVLLSWSYFYSDNAMTWDDARSWCQEHYTDMVAIQNQEELEHLNNWLPKKNGYYWIGIRRINNVWTWVGTNKPLTEEATNWAKGEPNNNEGDKNTGMHEDCVEMYIKRDKEPGKWNDERCTKSKTALCYTAACKIDSCFHGECVETINSHKCDCFEGFFGHKCDQVVQCNKGEVVVPDKGHVNCSHKYGSFSYDSLCQYSCEEGYKLSVPGPLRCTSLGKWSEKPPTCEKLTHGSMKCSDPLGSFSYQSTCTFTCDEGYVLSGSSSLQCESSANWNGSQPYCVAVQCPALQNLTNGFVSCGEDADTRFSYKNTCSFSCDQGYHLVGASRVTCTSGGTWNQQIPHCEGKRNTKSITHHLLYHEDTFNKIHMFLCQPSFARIQREKLPSSCSAVNLRLNCDQTPPAASAVKKVLNCREQTPSSTNYINIYYKQCYSTKGCPAPEVPTNGQISCSPSLSSFLSHDTPHPLGMVCHFTCDEGHELQGAHTTTDQRGKQKFTLFTFHCVSTAPAPVAAVTAGIATGGIAFLSGVLMAMWIFKKLKKSNKFEQVRKEFTSFKSYMCLLGFSDFSSFLFYYSISDIEAPPQSFQEQY</sequence>
<feature type="disulfide bond" evidence="23">
    <location>
        <begin position="165"/>
        <end position="174"/>
    </location>
</feature>
<keyword evidence="4 23" id="KW-0245">EGF-like domain</keyword>
<evidence type="ECO:0000256" key="9">
    <source>
        <dbReference type="ARBA" id="ARBA00022734"/>
    </source>
</evidence>
<keyword evidence="5 24" id="KW-0768">Sushi</keyword>
<dbReference type="Pfam" id="PF00059">
    <property type="entry name" value="Lectin_C"/>
    <property type="match status" value="1"/>
</dbReference>
<feature type="transmembrane region" description="Helical" evidence="25">
    <location>
        <begin position="522"/>
        <end position="547"/>
    </location>
</feature>
<dbReference type="SMART" id="SM00034">
    <property type="entry name" value="CLECT"/>
    <property type="match status" value="1"/>
</dbReference>
<evidence type="ECO:0000256" key="22">
    <source>
        <dbReference type="ARBA" id="ARBA00045695"/>
    </source>
</evidence>
<keyword evidence="10" id="KW-0677">Repeat</keyword>
<organism evidence="30 31">
    <name type="scientific">Maylandia zebra</name>
    <name type="common">zebra mbuna</name>
    <dbReference type="NCBI Taxonomy" id="106582"/>
    <lineage>
        <taxon>Eukaryota</taxon>
        <taxon>Metazoa</taxon>
        <taxon>Chordata</taxon>
        <taxon>Craniata</taxon>
        <taxon>Vertebrata</taxon>
        <taxon>Euteleostomi</taxon>
        <taxon>Actinopterygii</taxon>
        <taxon>Neopterygii</taxon>
        <taxon>Teleostei</taxon>
        <taxon>Neoteleostei</taxon>
        <taxon>Acanthomorphata</taxon>
        <taxon>Ovalentaria</taxon>
        <taxon>Cichlomorphae</taxon>
        <taxon>Cichliformes</taxon>
        <taxon>Cichlidae</taxon>
        <taxon>African cichlids</taxon>
        <taxon>Pseudocrenilabrinae</taxon>
        <taxon>Haplochromini</taxon>
        <taxon>Maylandia</taxon>
        <taxon>Maylandia zebra complex</taxon>
    </lineage>
</organism>
<comment type="similarity">
    <text evidence="2">Belongs to the selectin/LECAM family.</text>
</comment>
<feature type="domain" description="C-type lectin" evidence="28">
    <location>
        <begin position="14"/>
        <end position="140"/>
    </location>
</feature>
<dbReference type="GO" id="GO:0007155">
    <property type="term" value="P:cell adhesion"/>
    <property type="evidence" value="ECO:0007669"/>
    <property type="project" value="UniProtKB-KW"/>
</dbReference>
<evidence type="ECO:0000256" key="17">
    <source>
        <dbReference type="ARBA" id="ARBA00038738"/>
    </source>
</evidence>
<reference evidence="30" key="3">
    <citation type="submission" date="2025-09" db="UniProtKB">
        <authorList>
            <consortium name="Ensembl"/>
        </authorList>
    </citation>
    <scope>IDENTIFICATION</scope>
</reference>
<keyword evidence="14 25" id="KW-0472">Membrane</keyword>
<evidence type="ECO:0000256" key="2">
    <source>
        <dbReference type="ARBA" id="ARBA00007360"/>
    </source>
</evidence>
<feature type="chain" id="PRO_5018309400" description="E-selectin" evidence="26">
    <location>
        <begin position="23"/>
        <end position="601"/>
    </location>
</feature>
<evidence type="ECO:0000256" key="20">
    <source>
        <dbReference type="ARBA" id="ARBA00042113"/>
    </source>
</evidence>
<dbReference type="InterPro" id="IPR001304">
    <property type="entry name" value="C-type_lectin-like"/>
</dbReference>
<dbReference type="Ensembl" id="ENSMZET00005010547.1">
    <property type="protein sequence ID" value="ENSMZEP00005010178.1"/>
    <property type="gene ID" value="ENSMZEG00005007664.1"/>
</dbReference>
<evidence type="ECO:0000256" key="10">
    <source>
        <dbReference type="ARBA" id="ARBA00022737"/>
    </source>
</evidence>
<feature type="signal peptide" evidence="26">
    <location>
        <begin position="1"/>
        <end position="22"/>
    </location>
</feature>
<keyword evidence="11" id="KW-0106">Calcium</keyword>
<dbReference type="Gene3D" id="2.10.70.10">
    <property type="entry name" value="Complement Module, domain 1"/>
    <property type="match status" value="4"/>
</dbReference>
<evidence type="ECO:0000259" key="27">
    <source>
        <dbReference type="PROSITE" id="PS50026"/>
    </source>
</evidence>
<evidence type="ECO:0000256" key="8">
    <source>
        <dbReference type="ARBA" id="ARBA00022729"/>
    </source>
</evidence>
<dbReference type="InterPro" id="IPR002396">
    <property type="entry name" value="Selectin_superfamily"/>
</dbReference>
<evidence type="ECO:0000256" key="25">
    <source>
        <dbReference type="SAM" id="Phobius"/>
    </source>
</evidence>
<dbReference type="PANTHER" id="PTHR19325:SF493">
    <property type="entry name" value="E-SELECTIN"/>
    <property type="match status" value="1"/>
</dbReference>
<dbReference type="PRINTS" id="PR00343">
    <property type="entry name" value="SELECTIN"/>
</dbReference>
<keyword evidence="9" id="KW-0430">Lectin</keyword>
<evidence type="ECO:0000256" key="21">
    <source>
        <dbReference type="ARBA" id="ARBA00043124"/>
    </source>
</evidence>
<dbReference type="PROSITE" id="PS50026">
    <property type="entry name" value="EGF_3"/>
    <property type="match status" value="1"/>
</dbReference>
<comment type="subunit">
    <text evidence="17">Interacts with SELPLG/PSGL1 and PODXL2 through the sialyl Lewis X epitope. SELPLG sulfation appears not to be required for this interaction.</text>
</comment>
<evidence type="ECO:0000313" key="31">
    <source>
        <dbReference type="Proteomes" id="UP000265160"/>
    </source>
</evidence>
<evidence type="ECO:0000256" key="13">
    <source>
        <dbReference type="ARBA" id="ARBA00022989"/>
    </source>
</evidence>
<feature type="transmembrane region" description="Helical" evidence="25">
    <location>
        <begin position="568"/>
        <end position="587"/>
    </location>
</feature>
<evidence type="ECO:0000256" key="26">
    <source>
        <dbReference type="SAM" id="SignalP"/>
    </source>
</evidence>
<comment type="subcellular location">
    <subcellularLocation>
        <location evidence="1">Cell membrane</location>
        <topology evidence="1">Single-pass type I membrane protein</topology>
    </subcellularLocation>
</comment>
<keyword evidence="7" id="KW-0479">Metal-binding</keyword>
<feature type="domain" description="Sushi" evidence="29">
    <location>
        <begin position="296"/>
        <end position="358"/>
    </location>
</feature>
<protein>
    <recommendedName>
        <fullName evidence="18">E-selectin</fullName>
    </recommendedName>
    <alternativeName>
        <fullName evidence="19">CD62 antigen-like family member E</fullName>
    </alternativeName>
    <alternativeName>
        <fullName evidence="20">Endothelial leukocyte adhesion molecule 1</fullName>
    </alternativeName>
    <alternativeName>
        <fullName evidence="21">Leukocyte-endothelial cell adhesion molecule 2</fullName>
    </alternativeName>
</protein>
<dbReference type="GO" id="GO:0046872">
    <property type="term" value="F:metal ion binding"/>
    <property type="evidence" value="ECO:0007669"/>
    <property type="project" value="UniProtKB-KW"/>
</dbReference>
<keyword evidence="6 25" id="KW-0812">Transmembrane</keyword>
<evidence type="ECO:0000256" key="14">
    <source>
        <dbReference type="ARBA" id="ARBA00023136"/>
    </source>
</evidence>
<keyword evidence="31" id="KW-1185">Reference proteome</keyword>
<dbReference type="InterPro" id="IPR050350">
    <property type="entry name" value="Compl-Cell_Adhes-Reg"/>
</dbReference>
<dbReference type="Proteomes" id="UP000265160">
    <property type="component" value="LG23"/>
</dbReference>
<dbReference type="FunFam" id="3.10.100.10:FF:000007">
    <property type="entry name" value="L-selectin"/>
    <property type="match status" value="1"/>
</dbReference>
<dbReference type="CDD" id="cd00054">
    <property type="entry name" value="EGF_CA"/>
    <property type="match status" value="1"/>
</dbReference>
<evidence type="ECO:0000256" key="3">
    <source>
        <dbReference type="ARBA" id="ARBA00022475"/>
    </source>
</evidence>
<dbReference type="PROSITE" id="PS01186">
    <property type="entry name" value="EGF_2"/>
    <property type="match status" value="1"/>
</dbReference>
<keyword evidence="3" id="KW-1003">Cell membrane</keyword>
<dbReference type="PROSITE" id="PS50923">
    <property type="entry name" value="SUSHI"/>
    <property type="match status" value="2"/>
</dbReference>
<dbReference type="GO" id="GO:0005886">
    <property type="term" value="C:plasma membrane"/>
    <property type="evidence" value="ECO:0007669"/>
    <property type="project" value="UniProtKB-SubCell"/>
</dbReference>
<keyword evidence="12" id="KW-0130">Cell adhesion</keyword>
<dbReference type="InterPro" id="IPR016187">
    <property type="entry name" value="CTDL_fold"/>
</dbReference>
<dbReference type="InterPro" id="IPR000742">
    <property type="entry name" value="EGF"/>
</dbReference>
<feature type="disulfide bond" evidence="24">
    <location>
        <begin position="266"/>
        <end position="293"/>
    </location>
</feature>
<reference evidence="30 31" key="1">
    <citation type="journal article" date="2014" name="Nature">
        <title>The genomic substrate for adaptive radiation in African cichlid fish.</title>
        <authorList>
            <person name="Brawand D."/>
            <person name="Wagner C.E."/>
            <person name="Li Y.I."/>
            <person name="Malinsky M."/>
            <person name="Keller I."/>
            <person name="Fan S."/>
            <person name="Simakov O."/>
            <person name="Ng A.Y."/>
            <person name="Lim Z.W."/>
            <person name="Bezault E."/>
            <person name="Turner-Maier J."/>
            <person name="Johnson J."/>
            <person name="Alcazar R."/>
            <person name="Noh H.J."/>
            <person name="Russell P."/>
            <person name="Aken B."/>
            <person name="Alfoldi J."/>
            <person name="Amemiya C."/>
            <person name="Azzouzi N."/>
            <person name="Baroiller J.F."/>
            <person name="Barloy-Hubler F."/>
            <person name="Berlin A."/>
            <person name="Bloomquist R."/>
            <person name="Carleton K.L."/>
            <person name="Conte M.A."/>
            <person name="D'Cotta H."/>
            <person name="Eshel O."/>
            <person name="Gaffney L."/>
            <person name="Galibert F."/>
            <person name="Gante H.F."/>
            <person name="Gnerre S."/>
            <person name="Greuter L."/>
            <person name="Guyon R."/>
            <person name="Haddad N.S."/>
            <person name="Haerty W."/>
            <person name="Harris R.M."/>
            <person name="Hofmann H.A."/>
            <person name="Hourlier T."/>
            <person name="Hulata G."/>
            <person name="Jaffe D.B."/>
            <person name="Lara M."/>
            <person name="Lee A.P."/>
            <person name="MacCallum I."/>
            <person name="Mwaiko S."/>
            <person name="Nikaido M."/>
            <person name="Nishihara H."/>
            <person name="Ozouf-Costaz C."/>
            <person name="Penman D.J."/>
            <person name="Przybylski D."/>
            <person name="Rakotomanga M."/>
            <person name="Renn S.C.P."/>
            <person name="Ribeiro F.J."/>
            <person name="Ron M."/>
            <person name="Salzburger W."/>
            <person name="Sanchez-Pulido L."/>
            <person name="Santos M.E."/>
            <person name="Searle S."/>
            <person name="Sharpe T."/>
            <person name="Swofford R."/>
            <person name="Tan F.J."/>
            <person name="Williams L."/>
            <person name="Young S."/>
            <person name="Yin S."/>
            <person name="Okada N."/>
            <person name="Kocher T.D."/>
            <person name="Miska E.A."/>
            <person name="Lander E.S."/>
            <person name="Venkatesh B."/>
            <person name="Fernald R.D."/>
            <person name="Meyer A."/>
            <person name="Ponting C.P."/>
            <person name="Streelman J.T."/>
            <person name="Lindblad-Toh K."/>
            <person name="Seehausen O."/>
            <person name="Di Palma F."/>
        </authorList>
    </citation>
    <scope>NUCLEOTIDE SEQUENCE</scope>
</reference>
<dbReference type="SUPFAM" id="SSF57535">
    <property type="entry name" value="Complement control module/SCR domain"/>
    <property type="match status" value="4"/>
</dbReference>
<dbReference type="CDD" id="cd00033">
    <property type="entry name" value="CCP"/>
    <property type="match status" value="4"/>
</dbReference>
<keyword evidence="16" id="KW-0325">Glycoprotein</keyword>
<dbReference type="PROSITE" id="PS50041">
    <property type="entry name" value="C_TYPE_LECTIN_2"/>
    <property type="match status" value="1"/>
</dbReference>
<dbReference type="FunFam" id="2.10.70.10:FF:000001">
    <property type="entry name" value="Selectin P"/>
    <property type="match status" value="2"/>
</dbReference>
<evidence type="ECO:0000256" key="1">
    <source>
        <dbReference type="ARBA" id="ARBA00004251"/>
    </source>
</evidence>
<reference evidence="30" key="2">
    <citation type="submission" date="2025-08" db="UniProtKB">
        <authorList>
            <consortium name="Ensembl"/>
        </authorList>
    </citation>
    <scope>IDENTIFICATION</scope>
</reference>
<keyword evidence="15 23" id="KW-1015">Disulfide bond</keyword>
<dbReference type="Pfam" id="PF00084">
    <property type="entry name" value="Sushi"/>
    <property type="match status" value="3"/>
</dbReference>
<dbReference type="SMART" id="SM00032">
    <property type="entry name" value="CCP"/>
    <property type="match status" value="4"/>
</dbReference>
<feature type="domain" description="Sushi" evidence="29">
    <location>
        <begin position="237"/>
        <end position="295"/>
    </location>
</feature>
<comment type="function">
    <text evidence="22">Cell-surface glycoprotein having a role in immunoadhesion. Mediates in the adhesion of blood neutrophils in cytokine-activated endothelium through interaction with SELPLG/PSGL1. May have a role in capillary morphogenesis.</text>
</comment>
<dbReference type="GO" id="GO:0030246">
    <property type="term" value="F:carbohydrate binding"/>
    <property type="evidence" value="ECO:0007669"/>
    <property type="project" value="UniProtKB-KW"/>
</dbReference>
<evidence type="ECO:0000256" key="5">
    <source>
        <dbReference type="ARBA" id="ARBA00022659"/>
    </source>
</evidence>
<evidence type="ECO:0000256" key="16">
    <source>
        <dbReference type="ARBA" id="ARBA00023180"/>
    </source>
</evidence>
<evidence type="ECO:0000256" key="4">
    <source>
        <dbReference type="ARBA" id="ARBA00022536"/>
    </source>
</evidence>
<evidence type="ECO:0000259" key="29">
    <source>
        <dbReference type="PROSITE" id="PS50923"/>
    </source>
</evidence>
<dbReference type="InterPro" id="IPR035976">
    <property type="entry name" value="Sushi/SCR/CCP_sf"/>
</dbReference>
<comment type="caution">
    <text evidence="23">Lacks conserved residue(s) required for the propagation of feature annotation.</text>
</comment>
<feature type="domain" description="EGF-like" evidence="27">
    <location>
        <begin position="145"/>
        <end position="175"/>
    </location>
</feature>
<accession>A0A3P9BJU3</accession>
<evidence type="ECO:0000256" key="6">
    <source>
        <dbReference type="ARBA" id="ARBA00022692"/>
    </source>
</evidence>
<dbReference type="PROSITE" id="PS00615">
    <property type="entry name" value="C_TYPE_LECTIN_1"/>
    <property type="match status" value="1"/>
</dbReference>
<evidence type="ECO:0000256" key="11">
    <source>
        <dbReference type="ARBA" id="ARBA00022837"/>
    </source>
</evidence>
<dbReference type="PROSITE" id="PS00022">
    <property type="entry name" value="EGF_1"/>
    <property type="match status" value="1"/>
</dbReference>
<dbReference type="GeneTree" id="ENSGT00940000160168"/>
<dbReference type="InterPro" id="IPR000436">
    <property type="entry name" value="Sushi_SCR_CCP_dom"/>
</dbReference>
<proteinExistence type="inferred from homology"/>
<evidence type="ECO:0000259" key="28">
    <source>
        <dbReference type="PROSITE" id="PS50041"/>
    </source>
</evidence>
<evidence type="ECO:0000256" key="18">
    <source>
        <dbReference type="ARBA" id="ARBA00040812"/>
    </source>
</evidence>
<keyword evidence="13 25" id="KW-1133">Transmembrane helix</keyword>
<dbReference type="Gene3D" id="3.10.100.10">
    <property type="entry name" value="Mannose-Binding Protein A, subunit A"/>
    <property type="match status" value="1"/>
</dbReference>
<evidence type="ECO:0000256" key="15">
    <source>
        <dbReference type="ARBA" id="ARBA00023157"/>
    </source>
</evidence>
<evidence type="ECO:0000256" key="12">
    <source>
        <dbReference type="ARBA" id="ARBA00022889"/>
    </source>
</evidence>
<keyword evidence="8 26" id="KW-0732">Signal</keyword>
<dbReference type="InterPro" id="IPR018378">
    <property type="entry name" value="C-type_lectin_CS"/>
</dbReference>
<dbReference type="CDD" id="cd03592">
    <property type="entry name" value="CLECT_selectins_like"/>
    <property type="match status" value="1"/>
</dbReference>
<name>A0A3P9BJU3_9CICH</name>
<evidence type="ECO:0000313" key="30">
    <source>
        <dbReference type="Ensembl" id="ENSMZEP00005010178.1"/>
    </source>
</evidence>
<evidence type="ECO:0000256" key="23">
    <source>
        <dbReference type="PROSITE-ProRule" id="PRU00076"/>
    </source>
</evidence>
<dbReference type="InterPro" id="IPR033991">
    <property type="entry name" value="Selectin_CTLD"/>
</dbReference>
<evidence type="ECO:0000256" key="19">
    <source>
        <dbReference type="ARBA" id="ARBA00041401"/>
    </source>
</evidence>
<dbReference type="InterPro" id="IPR016186">
    <property type="entry name" value="C-type_lectin-like/link_sf"/>
</dbReference>
<evidence type="ECO:0000256" key="24">
    <source>
        <dbReference type="PROSITE-ProRule" id="PRU00302"/>
    </source>
</evidence>
<dbReference type="PANTHER" id="PTHR19325">
    <property type="entry name" value="COMPLEMENT COMPONENT-RELATED SUSHI DOMAIN-CONTAINING"/>
    <property type="match status" value="1"/>
</dbReference>
<dbReference type="SUPFAM" id="SSF56436">
    <property type="entry name" value="C-type lectin-like"/>
    <property type="match status" value="1"/>
</dbReference>